<dbReference type="Proteomes" id="UP001178507">
    <property type="component" value="Unassembled WGS sequence"/>
</dbReference>
<reference evidence="2" key="1">
    <citation type="submission" date="2023-08" db="EMBL/GenBank/DDBJ databases">
        <authorList>
            <person name="Chen Y."/>
            <person name="Shah S."/>
            <person name="Dougan E. K."/>
            <person name="Thang M."/>
            <person name="Chan C."/>
        </authorList>
    </citation>
    <scope>NUCLEOTIDE SEQUENCE</scope>
</reference>
<feature type="compositionally biased region" description="Low complexity" evidence="1">
    <location>
        <begin position="237"/>
        <end position="255"/>
    </location>
</feature>
<proteinExistence type="predicted"/>
<name>A0AA36NHU3_9DINO</name>
<comment type="caution">
    <text evidence="2">The sequence shown here is derived from an EMBL/GenBank/DDBJ whole genome shotgun (WGS) entry which is preliminary data.</text>
</comment>
<accession>A0AA36NHU3</accession>
<gene>
    <name evidence="2" type="ORF">EVOR1521_LOCUS29066</name>
</gene>
<protein>
    <submittedName>
        <fullName evidence="2">Uncharacterized protein</fullName>
    </submittedName>
</protein>
<keyword evidence="3" id="KW-1185">Reference proteome</keyword>
<dbReference type="EMBL" id="CAUJNA010003669">
    <property type="protein sequence ID" value="CAJ1407344.1"/>
    <property type="molecule type" value="Genomic_DNA"/>
</dbReference>
<feature type="region of interest" description="Disordered" evidence="1">
    <location>
        <begin position="225"/>
        <end position="299"/>
    </location>
</feature>
<dbReference type="AlphaFoldDB" id="A0AA36NHU3"/>
<evidence type="ECO:0000313" key="2">
    <source>
        <dbReference type="EMBL" id="CAJ1407344.1"/>
    </source>
</evidence>
<sequence>MASWPTELQGFVTYLESKRAGGPSTDEVAKIEASLELRLRALESQVGSLRDDFQKTVDEVAKFQRSSNTAADAVSSLRAIVPVSLPRDVKDLKEAVKKLDMETVKTEALLTRLEQRFEDEVLASQKASSLEGKLEELQVRIREADSRANTRVDIGGSRQLKQQDSLLQVQDQCSQLSTRMGKLEEMVAGQGKQLLLQAEDQREVHQRLLEVRKEALEGLTQLASLQDSLPEPESLDSRQSARSPSPRSSSQVAPPQERPKSGAARKSVGSQLHPSKLKWTGPALTRATSGSSYPRYVNP</sequence>
<evidence type="ECO:0000256" key="1">
    <source>
        <dbReference type="SAM" id="MobiDB-lite"/>
    </source>
</evidence>
<organism evidence="2 3">
    <name type="scientific">Effrenium voratum</name>
    <dbReference type="NCBI Taxonomy" id="2562239"/>
    <lineage>
        <taxon>Eukaryota</taxon>
        <taxon>Sar</taxon>
        <taxon>Alveolata</taxon>
        <taxon>Dinophyceae</taxon>
        <taxon>Suessiales</taxon>
        <taxon>Symbiodiniaceae</taxon>
        <taxon>Effrenium</taxon>
    </lineage>
</organism>
<evidence type="ECO:0000313" key="3">
    <source>
        <dbReference type="Proteomes" id="UP001178507"/>
    </source>
</evidence>